<comment type="similarity">
    <text evidence="2">Belongs to the bZIP family.</text>
</comment>
<dbReference type="InterPro" id="IPR004827">
    <property type="entry name" value="bZIP"/>
</dbReference>
<dbReference type="CDD" id="cd14708">
    <property type="entry name" value="bZIP_HBP1b-like"/>
    <property type="match status" value="1"/>
</dbReference>
<gene>
    <name evidence="12" type="ORF">Pyn_36647</name>
</gene>
<keyword evidence="7" id="KW-0539">Nucleus</keyword>
<dbReference type="OrthoDB" id="2015618at2759"/>
<feature type="domain" description="DOG1" evidence="11">
    <location>
        <begin position="292"/>
        <end position="481"/>
    </location>
</feature>
<evidence type="ECO:0000256" key="9">
    <source>
        <dbReference type="SAM" id="MobiDB-lite"/>
    </source>
</evidence>
<evidence type="ECO:0000256" key="6">
    <source>
        <dbReference type="ARBA" id="ARBA00023163"/>
    </source>
</evidence>
<dbReference type="InterPro" id="IPR025422">
    <property type="entry name" value="TGA_domain"/>
</dbReference>
<evidence type="ECO:0000313" key="13">
    <source>
        <dbReference type="Proteomes" id="UP000250321"/>
    </source>
</evidence>
<feature type="compositionally biased region" description="Low complexity" evidence="9">
    <location>
        <begin position="163"/>
        <end position="191"/>
    </location>
</feature>
<dbReference type="STRING" id="2094558.A0A314Z2W0"/>
<keyword evidence="4" id="KW-0238">DNA-binding</keyword>
<evidence type="ECO:0000256" key="5">
    <source>
        <dbReference type="ARBA" id="ARBA00023159"/>
    </source>
</evidence>
<reference evidence="12 13" key="1">
    <citation type="submission" date="2018-02" db="EMBL/GenBank/DDBJ databases">
        <title>Draft genome of wild Prunus yedoensis var. nudiflora.</title>
        <authorList>
            <person name="Baek S."/>
            <person name="Kim J.-H."/>
            <person name="Choi K."/>
            <person name="Kim G.-B."/>
            <person name="Cho A."/>
            <person name="Jang H."/>
            <person name="Shin C.-H."/>
            <person name="Yu H.-J."/>
            <person name="Mun J.-H."/>
        </authorList>
    </citation>
    <scope>NUCLEOTIDE SEQUENCE [LARGE SCALE GENOMIC DNA]</scope>
    <source>
        <strain evidence="13">cv. Jeju island</strain>
        <tissue evidence="12">Leaf</tissue>
    </source>
</reference>
<dbReference type="SMART" id="SM00338">
    <property type="entry name" value="BRLZ"/>
    <property type="match status" value="1"/>
</dbReference>
<dbReference type="EMBL" id="PJQY01000320">
    <property type="protein sequence ID" value="PQQ12983.1"/>
    <property type="molecule type" value="Genomic_DNA"/>
</dbReference>
<dbReference type="FunFam" id="1.20.5.170:FF:000019">
    <property type="entry name" value="BZIP family transcription factor"/>
    <property type="match status" value="1"/>
</dbReference>
<dbReference type="GO" id="GO:0006351">
    <property type="term" value="P:DNA-templated transcription"/>
    <property type="evidence" value="ECO:0007669"/>
    <property type="project" value="InterPro"/>
</dbReference>
<accession>A0A314Z2W0</accession>
<evidence type="ECO:0000256" key="7">
    <source>
        <dbReference type="ARBA" id="ARBA00023242"/>
    </source>
</evidence>
<evidence type="ECO:0000313" key="12">
    <source>
        <dbReference type="EMBL" id="PQQ12983.1"/>
    </source>
</evidence>
<name>A0A314Z2W0_PRUYE</name>
<keyword evidence="6" id="KW-0804">Transcription</keyword>
<dbReference type="PANTHER" id="PTHR45693:SF9">
    <property type="entry name" value="TRANSCRIPTION FACTOR TGA9"/>
    <property type="match status" value="1"/>
</dbReference>
<dbReference type="GO" id="GO:0000976">
    <property type="term" value="F:transcription cis-regulatory region binding"/>
    <property type="evidence" value="ECO:0007669"/>
    <property type="project" value="UniProtKB-ARBA"/>
</dbReference>
<evidence type="ECO:0000256" key="1">
    <source>
        <dbReference type="ARBA" id="ARBA00004123"/>
    </source>
</evidence>
<keyword evidence="8" id="KW-0175">Coiled coil</keyword>
<protein>
    <submittedName>
        <fullName evidence="12">Transcription factor TGA9 isoform X1</fullName>
    </submittedName>
</protein>
<comment type="caution">
    <text evidence="12">The sequence shown here is derived from an EMBL/GenBank/DDBJ whole genome shotgun (WGS) entry which is preliminary data.</text>
</comment>
<dbReference type="PROSITE" id="PS51806">
    <property type="entry name" value="DOG1"/>
    <property type="match status" value="1"/>
</dbReference>
<dbReference type="PROSITE" id="PS50217">
    <property type="entry name" value="BZIP"/>
    <property type="match status" value="1"/>
</dbReference>
<comment type="subcellular location">
    <subcellularLocation>
        <location evidence="1">Nucleus</location>
    </subcellularLocation>
</comment>
<keyword evidence="5" id="KW-0010">Activator</keyword>
<evidence type="ECO:0000256" key="3">
    <source>
        <dbReference type="ARBA" id="ARBA00023015"/>
    </source>
</evidence>
<evidence type="ECO:0000259" key="11">
    <source>
        <dbReference type="PROSITE" id="PS51806"/>
    </source>
</evidence>
<feature type="domain" description="BZIP" evidence="10">
    <location>
        <begin position="226"/>
        <end position="270"/>
    </location>
</feature>
<feature type="compositionally biased region" description="Polar residues" evidence="9">
    <location>
        <begin position="118"/>
        <end position="140"/>
    </location>
</feature>
<dbReference type="PROSITE" id="PS00036">
    <property type="entry name" value="BZIP_BASIC"/>
    <property type="match status" value="1"/>
</dbReference>
<dbReference type="GO" id="GO:0003700">
    <property type="term" value="F:DNA-binding transcription factor activity"/>
    <property type="evidence" value="ECO:0007669"/>
    <property type="project" value="InterPro"/>
</dbReference>
<feature type="coiled-coil region" evidence="8">
    <location>
        <begin position="247"/>
        <end position="274"/>
    </location>
</feature>
<sequence length="481" mass="53098">MAFISATCPDSSFFLEYKDENGLRKSCMASHRVGETATGLSESGPSNHHVPYAVLHGMNAPSTSFLNQEGSAFDFGELEEAIARQVRNDEAQAPLFTGRPAATLEMFPSWPMRFHQTPRGSSKSGGESTDSGSQVNTLTSKGEGGQLEPESPISKKASSSDHQQAFDQKHLQFQQQQQLQAQDMAISDSSRGGAGGGGGSQSQSAAKPSQEKRKGAGSTSENKQLDAKTLRRLAQNREAARKSRLRKKAYVQQLETSRIKLTQLEQDLQRARAQGLFLGGCGGGLGNISSGAAIFDMEYARWLEEDHRHMTELRTGLQAHLSDSDLRVIVDGYISHYDEIFHLKGVAAKSDVFHLITGMWTTPAERCFLWMGGFRPSELIQVIDGMQQMAVALGKLTNLEGFVRQADNLRQQTLHQLRRILTVRQATRCFLVIGEYYGRLRALSSLWASRPRESMISDDNSCQTTTDLQMVQPSQNHFSSF</sequence>
<dbReference type="Pfam" id="PF14144">
    <property type="entry name" value="DOG1"/>
    <property type="match status" value="1"/>
</dbReference>
<dbReference type="InterPro" id="IPR046347">
    <property type="entry name" value="bZIP_sf"/>
</dbReference>
<dbReference type="Proteomes" id="UP000250321">
    <property type="component" value="Unassembled WGS sequence"/>
</dbReference>
<organism evidence="12 13">
    <name type="scientific">Prunus yedoensis var. nudiflora</name>
    <dbReference type="NCBI Taxonomy" id="2094558"/>
    <lineage>
        <taxon>Eukaryota</taxon>
        <taxon>Viridiplantae</taxon>
        <taxon>Streptophyta</taxon>
        <taxon>Embryophyta</taxon>
        <taxon>Tracheophyta</taxon>
        <taxon>Spermatophyta</taxon>
        <taxon>Magnoliopsida</taxon>
        <taxon>eudicotyledons</taxon>
        <taxon>Gunneridae</taxon>
        <taxon>Pentapetalae</taxon>
        <taxon>rosids</taxon>
        <taxon>fabids</taxon>
        <taxon>Rosales</taxon>
        <taxon>Rosaceae</taxon>
        <taxon>Amygdaloideae</taxon>
        <taxon>Amygdaleae</taxon>
        <taxon>Prunus</taxon>
    </lineage>
</organism>
<keyword evidence="13" id="KW-1185">Reference proteome</keyword>
<dbReference type="SUPFAM" id="SSF57959">
    <property type="entry name" value="Leucine zipper domain"/>
    <property type="match status" value="1"/>
</dbReference>
<evidence type="ECO:0000256" key="8">
    <source>
        <dbReference type="SAM" id="Coils"/>
    </source>
</evidence>
<dbReference type="AlphaFoldDB" id="A0A314Z2W0"/>
<dbReference type="Pfam" id="PF00170">
    <property type="entry name" value="bZIP_1"/>
    <property type="match status" value="1"/>
</dbReference>
<evidence type="ECO:0000256" key="2">
    <source>
        <dbReference type="ARBA" id="ARBA00007163"/>
    </source>
</evidence>
<proteinExistence type="inferred from homology"/>
<feature type="region of interest" description="Disordered" evidence="9">
    <location>
        <begin position="107"/>
        <end position="230"/>
    </location>
</feature>
<dbReference type="Gene3D" id="1.20.5.170">
    <property type="match status" value="1"/>
</dbReference>
<keyword evidence="3" id="KW-0805">Transcription regulation</keyword>
<evidence type="ECO:0000256" key="4">
    <source>
        <dbReference type="ARBA" id="ARBA00023125"/>
    </source>
</evidence>
<dbReference type="GO" id="GO:0005634">
    <property type="term" value="C:nucleus"/>
    <property type="evidence" value="ECO:0007669"/>
    <property type="project" value="UniProtKB-SubCell"/>
</dbReference>
<dbReference type="PANTHER" id="PTHR45693">
    <property type="entry name" value="TRANSCRIPTION FACTOR TGA9"/>
    <property type="match status" value="1"/>
</dbReference>
<evidence type="ECO:0000259" key="10">
    <source>
        <dbReference type="PROSITE" id="PS50217"/>
    </source>
</evidence>